<dbReference type="InterPro" id="IPR003462">
    <property type="entry name" value="ODC_Mu_crystall"/>
</dbReference>
<dbReference type="Proteomes" id="UP001501147">
    <property type="component" value="Unassembled WGS sequence"/>
</dbReference>
<sequence length="315" mass="32202">MNPAALRRIDAEELARLLPMPRAVRAVEAALRAGLDPEADIPRTVHEVAAGQLLLMPSANSSYAGVKIAGVAPGNPGRGQPRIIASYLLMDAETLRPAALIDGSALTLLRTPAVSAVAVDHLAVPAAERLVVFGAGPQARGHVEAVRAVRPLSWVGVVARSPRQAAELVEHCREAGLDAEPVSPEAVATADVVACCTTSRTPLFPASALASHAVVVAVGSHEPTAREVDTELVATATVVVEARAAALREAGDLLIPLRSGDIGPDRIAGNLAELVRGAVDTGAVGPKLFKSVGMSWQDLVVGAAAVERAGAGAAP</sequence>
<evidence type="ECO:0000313" key="2">
    <source>
        <dbReference type="Proteomes" id="UP001501147"/>
    </source>
</evidence>
<dbReference type="PIRSF" id="PIRSF001439">
    <property type="entry name" value="CryM"/>
    <property type="match status" value="1"/>
</dbReference>
<dbReference type="RefSeq" id="WP_345615125.1">
    <property type="nucleotide sequence ID" value="NZ_BAABJV010000013.1"/>
</dbReference>
<dbReference type="PANTHER" id="PTHR13812:SF19">
    <property type="entry name" value="KETIMINE REDUCTASE MU-CRYSTALLIN"/>
    <property type="match status" value="1"/>
</dbReference>
<dbReference type="InterPro" id="IPR036291">
    <property type="entry name" value="NAD(P)-bd_dom_sf"/>
</dbReference>
<proteinExistence type="predicted"/>
<keyword evidence="2" id="KW-1185">Reference proteome</keyword>
<protein>
    <submittedName>
        <fullName evidence="1">Ornithine cyclodeaminase family protein</fullName>
    </submittedName>
</protein>
<dbReference type="PANTHER" id="PTHR13812">
    <property type="entry name" value="KETIMINE REDUCTASE MU-CRYSTALLIN"/>
    <property type="match status" value="1"/>
</dbReference>
<reference evidence="2" key="1">
    <citation type="journal article" date="2019" name="Int. J. Syst. Evol. Microbiol.">
        <title>The Global Catalogue of Microorganisms (GCM) 10K type strain sequencing project: providing services to taxonomists for standard genome sequencing and annotation.</title>
        <authorList>
            <consortium name="The Broad Institute Genomics Platform"/>
            <consortium name="The Broad Institute Genome Sequencing Center for Infectious Disease"/>
            <person name="Wu L."/>
            <person name="Ma J."/>
        </authorList>
    </citation>
    <scope>NUCLEOTIDE SEQUENCE [LARGE SCALE GENOMIC DNA]</scope>
    <source>
        <strain evidence="2">JCM 18324</strain>
    </source>
</reference>
<dbReference type="InterPro" id="IPR023401">
    <property type="entry name" value="ODC_N"/>
</dbReference>
<comment type="caution">
    <text evidence="1">The sequence shown here is derived from an EMBL/GenBank/DDBJ whole genome shotgun (WGS) entry which is preliminary data.</text>
</comment>
<dbReference type="EMBL" id="BAABJV010000013">
    <property type="protein sequence ID" value="GAA4787784.1"/>
    <property type="molecule type" value="Genomic_DNA"/>
</dbReference>
<dbReference type="Pfam" id="PF02423">
    <property type="entry name" value="OCD_Mu_crystall"/>
    <property type="match status" value="1"/>
</dbReference>
<evidence type="ECO:0000313" key="1">
    <source>
        <dbReference type="EMBL" id="GAA4787784.1"/>
    </source>
</evidence>
<dbReference type="Gene3D" id="3.30.1780.10">
    <property type="entry name" value="ornithine cyclodeaminase, domain 1"/>
    <property type="match status" value="1"/>
</dbReference>
<dbReference type="SUPFAM" id="SSF51735">
    <property type="entry name" value="NAD(P)-binding Rossmann-fold domains"/>
    <property type="match status" value="1"/>
</dbReference>
<gene>
    <name evidence="1" type="ORF">GCM10023329_43660</name>
</gene>
<name>A0ABP9B132_9ACTN</name>
<organism evidence="1 2">
    <name type="scientific">Streptomyces sanyensis</name>
    <dbReference type="NCBI Taxonomy" id="568869"/>
    <lineage>
        <taxon>Bacteria</taxon>
        <taxon>Bacillati</taxon>
        <taxon>Actinomycetota</taxon>
        <taxon>Actinomycetes</taxon>
        <taxon>Kitasatosporales</taxon>
        <taxon>Streptomycetaceae</taxon>
        <taxon>Streptomyces</taxon>
    </lineage>
</organism>
<accession>A0ABP9B132</accession>
<dbReference type="Gene3D" id="3.40.50.720">
    <property type="entry name" value="NAD(P)-binding Rossmann-like Domain"/>
    <property type="match status" value="1"/>
</dbReference>